<evidence type="ECO:0000256" key="4">
    <source>
        <dbReference type="ARBA" id="ARBA00022679"/>
    </source>
</evidence>
<dbReference type="InterPro" id="IPR050073">
    <property type="entry name" value="2-IPM_HCS-like"/>
</dbReference>
<protein>
    <recommendedName>
        <fullName evidence="2">2-isopropylmalate synthase</fullName>
        <ecNumber evidence="2">2.3.3.13</ecNumber>
    </recommendedName>
</protein>
<evidence type="ECO:0000259" key="6">
    <source>
        <dbReference type="PROSITE" id="PS50991"/>
    </source>
</evidence>
<evidence type="ECO:0000256" key="1">
    <source>
        <dbReference type="ARBA" id="ARBA00004689"/>
    </source>
</evidence>
<dbReference type="InterPro" id="IPR000891">
    <property type="entry name" value="PYR_CT"/>
</dbReference>
<dbReference type="EMBL" id="HBGH01008801">
    <property type="protein sequence ID" value="CAD9232740.1"/>
    <property type="molecule type" value="Transcribed_RNA"/>
</dbReference>
<dbReference type="PROSITE" id="PS50991">
    <property type="entry name" value="PYR_CT"/>
    <property type="match status" value="1"/>
</dbReference>
<evidence type="ECO:0000313" key="7">
    <source>
        <dbReference type="EMBL" id="CAD9232740.1"/>
    </source>
</evidence>
<dbReference type="GO" id="GO:0003852">
    <property type="term" value="F:2-isopropylmalate synthase activity"/>
    <property type="evidence" value="ECO:0007669"/>
    <property type="project" value="UniProtKB-EC"/>
</dbReference>
<organism evidence="7">
    <name type="scientific">Compsopogon caeruleus</name>
    <dbReference type="NCBI Taxonomy" id="31354"/>
    <lineage>
        <taxon>Eukaryota</taxon>
        <taxon>Rhodophyta</taxon>
        <taxon>Compsopogonophyceae</taxon>
        <taxon>Compsopogonales</taxon>
        <taxon>Compsopogonaceae</taxon>
        <taxon>Compsopogon</taxon>
    </lineage>
</organism>
<evidence type="ECO:0000256" key="2">
    <source>
        <dbReference type="ARBA" id="ARBA00012973"/>
    </source>
</evidence>
<dbReference type="EC" id="2.3.3.13" evidence="2"/>
<dbReference type="PANTHER" id="PTHR10277:SF9">
    <property type="entry name" value="2-ISOPROPYLMALATE SYNTHASE 1, CHLOROPLASTIC-RELATED"/>
    <property type="match status" value="1"/>
</dbReference>
<reference evidence="7" key="1">
    <citation type="submission" date="2021-01" db="EMBL/GenBank/DDBJ databases">
        <authorList>
            <person name="Corre E."/>
            <person name="Pelletier E."/>
            <person name="Niang G."/>
            <person name="Scheremetjew M."/>
            <person name="Finn R."/>
            <person name="Kale V."/>
            <person name="Holt S."/>
            <person name="Cochrane G."/>
            <person name="Meng A."/>
            <person name="Brown T."/>
            <person name="Cohen L."/>
        </authorList>
    </citation>
    <scope>NUCLEOTIDE SEQUENCE</scope>
    <source>
        <strain evidence="7">SAG 36.94</strain>
    </source>
</reference>
<dbReference type="AlphaFoldDB" id="A0A7S1TCN3"/>
<accession>A0A7S1TCN3</accession>
<keyword evidence="5" id="KW-0100">Branched-chain amino acid biosynthesis</keyword>
<sequence>MGQIDDDAVGAVISALEGESVEQDGVGFEPPPIICGLARATSTDIDRCWNAIRLATFPRIHCFATGAEMRTAWDQSERRRRVKNSIAWAVAHAKSLCADVEFSASDATRADPEFLYEVLNIAVESGATTLNIADTAGFAMPSEFGALVTEVRRQVRGIQSGDVILSVHTHNDLGLATANSITAIENGARQVECTLNGIGERAGNTALEEIVLALDFRRQYFNRRIGRDPEQAITCIRKREVLRSCRMLAELTGSPLAPNKAIVGSNACKYTFIQGDILDNEILGLD</sequence>
<dbReference type="InterPro" id="IPR002034">
    <property type="entry name" value="AIPM/Hcit_synth_CS"/>
</dbReference>
<evidence type="ECO:0000256" key="3">
    <source>
        <dbReference type="ARBA" id="ARBA00022605"/>
    </source>
</evidence>
<comment type="pathway">
    <text evidence="1">Amino-acid biosynthesis; L-leucine biosynthesis; L-leucine from 3-methyl-2-oxobutanoate: step 1/4.</text>
</comment>
<dbReference type="PANTHER" id="PTHR10277">
    <property type="entry name" value="HOMOCITRATE SYNTHASE-RELATED"/>
    <property type="match status" value="1"/>
</dbReference>
<proteinExistence type="predicted"/>
<keyword evidence="4" id="KW-0808">Transferase</keyword>
<dbReference type="GO" id="GO:0009098">
    <property type="term" value="P:L-leucine biosynthetic process"/>
    <property type="evidence" value="ECO:0007669"/>
    <property type="project" value="TreeGrafter"/>
</dbReference>
<feature type="domain" description="Pyruvate carboxyltransferase" evidence="6">
    <location>
        <begin position="1"/>
        <end position="233"/>
    </location>
</feature>
<dbReference type="PROSITE" id="PS00816">
    <property type="entry name" value="AIPM_HOMOCIT_SYNTH_2"/>
    <property type="match status" value="1"/>
</dbReference>
<dbReference type="InterPro" id="IPR013785">
    <property type="entry name" value="Aldolase_TIM"/>
</dbReference>
<name>A0A7S1TCN3_9RHOD</name>
<keyword evidence="3" id="KW-0028">Amino-acid biosynthesis</keyword>
<dbReference type="SUPFAM" id="SSF51569">
    <property type="entry name" value="Aldolase"/>
    <property type="match status" value="1"/>
</dbReference>
<dbReference type="Gene3D" id="3.20.20.70">
    <property type="entry name" value="Aldolase class I"/>
    <property type="match status" value="1"/>
</dbReference>
<gene>
    <name evidence="7" type="ORF">CCAE0312_LOCUS4825</name>
</gene>
<evidence type="ECO:0000256" key="5">
    <source>
        <dbReference type="ARBA" id="ARBA00023304"/>
    </source>
</evidence>
<dbReference type="Pfam" id="PF00682">
    <property type="entry name" value="HMGL-like"/>
    <property type="match status" value="1"/>
</dbReference>